<dbReference type="PANTHER" id="PTHR48267">
    <property type="entry name" value="CUPREDOXIN SUPERFAMILY PROTEIN"/>
    <property type="match status" value="1"/>
</dbReference>
<accession>A0A9X0QEK7</accession>
<dbReference type="Pfam" id="PF07732">
    <property type="entry name" value="Cu-oxidase_3"/>
    <property type="match status" value="1"/>
</dbReference>
<sequence>MPPESDGYPENWYPPGKSATYSYPNVQDAAMLWYHDHAMGIERLNVYAGLFGAYILRDEEDALNLPRGKYEVPLMLADRMIRKDGQLYYSASRNPEGPWVSEVFGDCFLANGKLLPYCEVEPRRYRFRILNASNARFFRLTLENGQSFHQIETD</sequence>
<dbReference type="InterPro" id="IPR008972">
    <property type="entry name" value="Cupredoxin"/>
</dbReference>
<comment type="caution">
    <text evidence="2">The sequence shown here is derived from an EMBL/GenBank/DDBJ whole genome shotgun (WGS) entry which is preliminary data.</text>
</comment>
<evidence type="ECO:0000259" key="1">
    <source>
        <dbReference type="Pfam" id="PF07732"/>
    </source>
</evidence>
<organism evidence="2 3">
    <name type="scientific">Tunturiibacter gelidiferens</name>
    <dbReference type="NCBI Taxonomy" id="3069689"/>
    <lineage>
        <taxon>Bacteria</taxon>
        <taxon>Pseudomonadati</taxon>
        <taxon>Acidobacteriota</taxon>
        <taxon>Terriglobia</taxon>
        <taxon>Terriglobales</taxon>
        <taxon>Acidobacteriaceae</taxon>
        <taxon>Tunturiibacter</taxon>
    </lineage>
</organism>
<dbReference type="Proteomes" id="UP000535182">
    <property type="component" value="Unassembled WGS sequence"/>
</dbReference>
<reference evidence="2 3" key="1">
    <citation type="submission" date="2020-08" db="EMBL/GenBank/DDBJ databases">
        <title>Genomic Encyclopedia of Type Strains, Phase IV (KMG-V): Genome sequencing to study the core and pangenomes of soil and plant-associated prokaryotes.</title>
        <authorList>
            <person name="Whitman W."/>
        </authorList>
    </citation>
    <scope>NUCLEOTIDE SEQUENCE [LARGE SCALE GENOMIC DNA]</scope>
    <source>
        <strain evidence="2 3">X5P2</strain>
    </source>
</reference>
<dbReference type="GO" id="GO:0005507">
    <property type="term" value="F:copper ion binding"/>
    <property type="evidence" value="ECO:0007669"/>
    <property type="project" value="InterPro"/>
</dbReference>
<protein>
    <submittedName>
        <fullName evidence="2">FtsP/CotA-like multicopper oxidase with cupredoxin domain</fullName>
    </submittedName>
</protein>
<name>A0A9X0QEK7_9BACT</name>
<dbReference type="InterPro" id="IPR011707">
    <property type="entry name" value="Cu-oxidase-like_N"/>
</dbReference>
<dbReference type="EMBL" id="JACHEB010000005">
    <property type="protein sequence ID" value="MBB5328804.1"/>
    <property type="molecule type" value="Genomic_DNA"/>
</dbReference>
<evidence type="ECO:0000313" key="2">
    <source>
        <dbReference type="EMBL" id="MBB5328804.1"/>
    </source>
</evidence>
<dbReference type="InterPro" id="IPR045087">
    <property type="entry name" value="Cu-oxidase_fam"/>
</dbReference>
<dbReference type="AlphaFoldDB" id="A0A9X0QEK7"/>
<feature type="domain" description="Plastocyanin-like" evidence="1">
    <location>
        <begin position="6"/>
        <end position="60"/>
    </location>
</feature>
<dbReference type="Gene3D" id="2.60.40.420">
    <property type="entry name" value="Cupredoxins - blue copper proteins"/>
    <property type="match status" value="2"/>
</dbReference>
<proteinExistence type="predicted"/>
<gene>
    <name evidence="2" type="ORF">HDF14_002420</name>
</gene>
<dbReference type="PANTHER" id="PTHR48267:SF1">
    <property type="entry name" value="BILIRUBIN OXIDASE"/>
    <property type="match status" value="1"/>
</dbReference>
<keyword evidence="3" id="KW-1185">Reference proteome</keyword>
<evidence type="ECO:0000313" key="3">
    <source>
        <dbReference type="Proteomes" id="UP000535182"/>
    </source>
</evidence>
<dbReference type="SUPFAM" id="SSF49503">
    <property type="entry name" value="Cupredoxins"/>
    <property type="match status" value="2"/>
</dbReference>